<dbReference type="InterPro" id="IPR011006">
    <property type="entry name" value="CheY-like_superfamily"/>
</dbReference>
<evidence type="ECO:0000256" key="1">
    <source>
        <dbReference type="ARBA" id="ARBA00018672"/>
    </source>
</evidence>
<comment type="caution">
    <text evidence="12">The sequence shown here is derived from an EMBL/GenBank/DDBJ whole genome shotgun (WGS) entry which is preliminary data.</text>
</comment>
<keyword evidence="6" id="KW-0804">Transcription</keyword>
<evidence type="ECO:0000256" key="8">
    <source>
        <dbReference type="PROSITE-ProRule" id="PRU00169"/>
    </source>
</evidence>
<keyword evidence="4" id="KW-0805">Transcription regulation</keyword>
<proteinExistence type="predicted"/>
<dbReference type="PANTHER" id="PTHR48111">
    <property type="entry name" value="REGULATOR OF RPOS"/>
    <property type="match status" value="1"/>
</dbReference>
<evidence type="ECO:0000256" key="5">
    <source>
        <dbReference type="ARBA" id="ARBA00023125"/>
    </source>
</evidence>
<sequence>MIYIVEDDKDIREMERYALKNSGFDVKTFENGKEFFAGLASEEPDIVLLDIMLPGEDGLKILKKIRDNADTAGIAVIMVTAKDSELDKVKGLDMGADDYITKPFGIMELVSRVKAILRRTSQEADEFYTCGDIVLNNRKRTVTVHGEKCVLTFKEFELLKYLIKNKGIALTREKLLEKVWGYDYEGETRTVDMHIKTIRKKLGDSADLIKTIRNIGYKMEE</sequence>
<dbReference type="InterPro" id="IPR039420">
    <property type="entry name" value="WalR-like"/>
</dbReference>
<dbReference type="CDD" id="cd00383">
    <property type="entry name" value="trans_reg_C"/>
    <property type="match status" value="1"/>
</dbReference>
<organism evidence="12 13">
    <name type="scientific">Candidatus Limousia pullorum</name>
    <dbReference type="NCBI Taxonomy" id="2840860"/>
    <lineage>
        <taxon>Bacteria</taxon>
        <taxon>Bacillati</taxon>
        <taxon>Bacillota</taxon>
        <taxon>Clostridia</taxon>
        <taxon>Eubacteriales</taxon>
        <taxon>Oscillospiraceae</taxon>
        <taxon>Oscillospiraceae incertae sedis</taxon>
        <taxon>Candidatus Limousia</taxon>
    </lineage>
</organism>
<dbReference type="SUPFAM" id="SSF46894">
    <property type="entry name" value="C-terminal effector domain of the bipartite response regulators"/>
    <property type="match status" value="1"/>
</dbReference>
<keyword evidence="2 8" id="KW-0597">Phosphoprotein</keyword>
<feature type="DNA-binding region" description="OmpR/PhoB-type" evidence="9">
    <location>
        <begin position="125"/>
        <end position="221"/>
    </location>
</feature>
<gene>
    <name evidence="12" type="ORF">IAD22_07195</name>
</gene>
<dbReference type="Gene3D" id="1.10.10.10">
    <property type="entry name" value="Winged helix-like DNA-binding domain superfamily/Winged helix DNA-binding domain"/>
    <property type="match status" value="1"/>
</dbReference>
<dbReference type="Gene3D" id="6.10.250.690">
    <property type="match status" value="1"/>
</dbReference>
<evidence type="ECO:0000259" key="10">
    <source>
        <dbReference type="PROSITE" id="PS50110"/>
    </source>
</evidence>
<accession>A0A9D1S8U2</accession>
<dbReference type="SMART" id="SM00448">
    <property type="entry name" value="REC"/>
    <property type="match status" value="1"/>
</dbReference>
<dbReference type="InterPro" id="IPR001867">
    <property type="entry name" value="OmpR/PhoB-type_DNA-bd"/>
</dbReference>
<evidence type="ECO:0000313" key="13">
    <source>
        <dbReference type="Proteomes" id="UP000824118"/>
    </source>
</evidence>
<dbReference type="InterPro" id="IPR016032">
    <property type="entry name" value="Sig_transdc_resp-reg_C-effctor"/>
</dbReference>
<dbReference type="GO" id="GO:0000976">
    <property type="term" value="F:transcription cis-regulatory region binding"/>
    <property type="evidence" value="ECO:0007669"/>
    <property type="project" value="TreeGrafter"/>
</dbReference>
<dbReference type="GO" id="GO:0006355">
    <property type="term" value="P:regulation of DNA-templated transcription"/>
    <property type="evidence" value="ECO:0007669"/>
    <property type="project" value="InterPro"/>
</dbReference>
<evidence type="ECO:0000256" key="9">
    <source>
        <dbReference type="PROSITE-ProRule" id="PRU01091"/>
    </source>
</evidence>
<dbReference type="EMBL" id="DVNG01000108">
    <property type="protein sequence ID" value="HIU50782.1"/>
    <property type="molecule type" value="Genomic_DNA"/>
</dbReference>
<dbReference type="PROSITE" id="PS50110">
    <property type="entry name" value="RESPONSE_REGULATORY"/>
    <property type="match status" value="1"/>
</dbReference>
<dbReference type="SUPFAM" id="SSF52172">
    <property type="entry name" value="CheY-like"/>
    <property type="match status" value="1"/>
</dbReference>
<feature type="domain" description="OmpR/PhoB-type" evidence="11">
    <location>
        <begin position="125"/>
        <end position="221"/>
    </location>
</feature>
<dbReference type="PROSITE" id="PS51755">
    <property type="entry name" value="OMPR_PHOB"/>
    <property type="match status" value="1"/>
</dbReference>
<protein>
    <recommendedName>
        <fullName evidence="1">Stage 0 sporulation protein A homolog</fullName>
    </recommendedName>
</protein>
<reference evidence="12" key="2">
    <citation type="journal article" date="2021" name="PeerJ">
        <title>Extensive microbial diversity within the chicken gut microbiome revealed by metagenomics and culture.</title>
        <authorList>
            <person name="Gilroy R."/>
            <person name="Ravi A."/>
            <person name="Getino M."/>
            <person name="Pursley I."/>
            <person name="Horton D.L."/>
            <person name="Alikhan N.F."/>
            <person name="Baker D."/>
            <person name="Gharbi K."/>
            <person name="Hall N."/>
            <person name="Watson M."/>
            <person name="Adriaenssens E.M."/>
            <person name="Foster-Nyarko E."/>
            <person name="Jarju S."/>
            <person name="Secka A."/>
            <person name="Antonio M."/>
            <person name="Oren A."/>
            <person name="Chaudhuri R.R."/>
            <person name="La Ragione R."/>
            <person name="Hildebrand F."/>
            <person name="Pallen M.J."/>
        </authorList>
    </citation>
    <scope>NUCLEOTIDE SEQUENCE</scope>
    <source>
        <strain evidence="12">ChiGjej1B1-1684</strain>
    </source>
</reference>
<keyword evidence="5 9" id="KW-0238">DNA-binding</keyword>
<dbReference type="AlphaFoldDB" id="A0A9D1S8U2"/>
<keyword evidence="3" id="KW-0902">Two-component regulatory system</keyword>
<dbReference type="Pfam" id="PF00072">
    <property type="entry name" value="Response_reg"/>
    <property type="match status" value="1"/>
</dbReference>
<dbReference type="InterPro" id="IPR036388">
    <property type="entry name" value="WH-like_DNA-bd_sf"/>
</dbReference>
<feature type="domain" description="Response regulatory" evidence="10">
    <location>
        <begin position="1"/>
        <end position="117"/>
    </location>
</feature>
<dbReference type="PANTHER" id="PTHR48111:SF1">
    <property type="entry name" value="TWO-COMPONENT RESPONSE REGULATOR ORR33"/>
    <property type="match status" value="1"/>
</dbReference>
<dbReference type="GO" id="GO:0032993">
    <property type="term" value="C:protein-DNA complex"/>
    <property type="evidence" value="ECO:0007669"/>
    <property type="project" value="TreeGrafter"/>
</dbReference>
<evidence type="ECO:0000313" key="12">
    <source>
        <dbReference type="EMBL" id="HIU50782.1"/>
    </source>
</evidence>
<dbReference type="GO" id="GO:0000156">
    <property type="term" value="F:phosphorelay response regulator activity"/>
    <property type="evidence" value="ECO:0007669"/>
    <property type="project" value="TreeGrafter"/>
</dbReference>
<dbReference type="Gene3D" id="3.40.50.2300">
    <property type="match status" value="1"/>
</dbReference>
<dbReference type="FunFam" id="1.10.10.10:FF:000018">
    <property type="entry name" value="DNA-binding response regulator ResD"/>
    <property type="match status" value="1"/>
</dbReference>
<evidence type="ECO:0000256" key="4">
    <source>
        <dbReference type="ARBA" id="ARBA00023015"/>
    </source>
</evidence>
<feature type="modified residue" description="4-aspartylphosphate" evidence="8">
    <location>
        <position position="50"/>
    </location>
</feature>
<name>A0A9D1S8U2_9FIRM</name>
<comment type="function">
    <text evidence="7">May play the central regulatory role in sporulation. It may be an element of the effector pathway responsible for the activation of sporulation genes in response to nutritional stress. Spo0A may act in concert with spo0H (a sigma factor) to control the expression of some genes that are critical to the sporulation process.</text>
</comment>
<dbReference type="InterPro" id="IPR001789">
    <property type="entry name" value="Sig_transdc_resp-reg_receiver"/>
</dbReference>
<dbReference type="SMART" id="SM00862">
    <property type="entry name" value="Trans_reg_C"/>
    <property type="match status" value="1"/>
</dbReference>
<evidence type="ECO:0000256" key="3">
    <source>
        <dbReference type="ARBA" id="ARBA00023012"/>
    </source>
</evidence>
<dbReference type="Pfam" id="PF00486">
    <property type="entry name" value="Trans_reg_C"/>
    <property type="match status" value="1"/>
</dbReference>
<evidence type="ECO:0000256" key="7">
    <source>
        <dbReference type="ARBA" id="ARBA00024867"/>
    </source>
</evidence>
<evidence type="ECO:0000256" key="6">
    <source>
        <dbReference type="ARBA" id="ARBA00023163"/>
    </source>
</evidence>
<evidence type="ECO:0000256" key="2">
    <source>
        <dbReference type="ARBA" id="ARBA00022553"/>
    </source>
</evidence>
<dbReference type="GO" id="GO:0005829">
    <property type="term" value="C:cytosol"/>
    <property type="evidence" value="ECO:0007669"/>
    <property type="project" value="TreeGrafter"/>
</dbReference>
<reference evidence="12" key="1">
    <citation type="submission" date="2020-10" db="EMBL/GenBank/DDBJ databases">
        <authorList>
            <person name="Gilroy R."/>
        </authorList>
    </citation>
    <scope>NUCLEOTIDE SEQUENCE</scope>
    <source>
        <strain evidence="12">ChiGjej1B1-1684</strain>
    </source>
</reference>
<dbReference type="Proteomes" id="UP000824118">
    <property type="component" value="Unassembled WGS sequence"/>
</dbReference>
<evidence type="ECO:0000259" key="11">
    <source>
        <dbReference type="PROSITE" id="PS51755"/>
    </source>
</evidence>